<proteinExistence type="predicted"/>
<keyword evidence="1" id="KW-0472">Membrane</keyword>
<evidence type="ECO:0000256" key="1">
    <source>
        <dbReference type="SAM" id="Phobius"/>
    </source>
</evidence>
<name>A0A858BVH4_9FIRM</name>
<reference evidence="2 3" key="1">
    <citation type="submission" date="2020-02" db="EMBL/GenBank/DDBJ databases">
        <authorList>
            <person name="Kim Y.B."/>
            <person name="Roh S.W."/>
        </authorList>
    </citation>
    <scope>NUCLEOTIDE SEQUENCE [LARGE SCALE GENOMIC DNA]</scope>
    <source>
        <strain evidence="2 3">DSM 103574</strain>
    </source>
</reference>
<dbReference type="KEGG" id="abut:Ami103574_11640"/>
<feature type="transmembrane region" description="Helical" evidence="1">
    <location>
        <begin position="5"/>
        <end position="22"/>
    </location>
</feature>
<sequence>MKQYLVLISMVMLGIYIFNMIAGNGPDSIHTSLEYIWEQGIAVRTYTP</sequence>
<keyword evidence="1" id="KW-0812">Transmembrane</keyword>
<evidence type="ECO:0000313" key="3">
    <source>
        <dbReference type="Proteomes" id="UP000466848"/>
    </source>
</evidence>
<protein>
    <submittedName>
        <fullName evidence="2">Uncharacterized protein</fullName>
    </submittedName>
</protein>
<dbReference type="Proteomes" id="UP000466848">
    <property type="component" value="Chromosome"/>
</dbReference>
<gene>
    <name evidence="2" type="ORF">Ami103574_11640</name>
</gene>
<organism evidence="2 3">
    <name type="scientific">Aminipila butyrica</name>
    <dbReference type="NCBI Taxonomy" id="433296"/>
    <lineage>
        <taxon>Bacteria</taxon>
        <taxon>Bacillati</taxon>
        <taxon>Bacillota</taxon>
        <taxon>Clostridia</taxon>
        <taxon>Peptostreptococcales</taxon>
        <taxon>Anaerovoracaceae</taxon>
        <taxon>Aminipila</taxon>
    </lineage>
</organism>
<keyword evidence="1" id="KW-1133">Transmembrane helix</keyword>
<accession>A0A858BVH4</accession>
<dbReference type="AlphaFoldDB" id="A0A858BVH4"/>
<dbReference type="EMBL" id="CP048649">
    <property type="protein sequence ID" value="QIB69933.1"/>
    <property type="molecule type" value="Genomic_DNA"/>
</dbReference>
<evidence type="ECO:0000313" key="2">
    <source>
        <dbReference type="EMBL" id="QIB69933.1"/>
    </source>
</evidence>
<keyword evidence="3" id="KW-1185">Reference proteome</keyword>
<dbReference type="RefSeq" id="WP_163067173.1">
    <property type="nucleotide sequence ID" value="NZ_CP048649.1"/>
</dbReference>